<feature type="transmembrane region" description="Helical" evidence="3">
    <location>
        <begin position="82"/>
        <end position="99"/>
    </location>
</feature>
<proteinExistence type="predicted"/>
<name>A0A1D8K5P0_9GAMM</name>
<evidence type="ECO:0000313" key="5">
    <source>
        <dbReference type="EMBL" id="AOV16264.1"/>
    </source>
</evidence>
<feature type="transmembrane region" description="Helical" evidence="3">
    <location>
        <begin position="131"/>
        <end position="151"/>
    </location>
</feature>
<dbReference type="InterPro" id="IPR029787">
    <property type="entry name" value="Nucleotide_cyclase"/>
</dbReference>
<dbReference type="Pfam" id="PF00990">
    <property type="entry name" value="GGDEF"/>
    <property type="match status" value="1"/>
</dbReference>
<dbReference type="EC" id="2.7.7.65" evidence="1"/>
<dbReference type="PANTHER" id="PTHR45138:SF9">
    <property type="entry name" value="DIGUANYLATE CYCLASE DGCM-RELATED"/>
    <property type="match status" value="1"/>
</dbReference>
<evidence type="ECO:0000256" key="3">
    <source>
        <dbReference type="SAM" id="Phobius"/>
    </source>
</evidence>
<evidence type="ECO:0000313" key="6">
    <source>
        <dbReference type="Proteomes" id="UP000095342"/>
    </source>
</evidence>
<evidence type="ECO:0000256" key="2">
    <source>
        <dbReference type="ARBA" id="ARBA00034247"/>
    </source>
</evidence>
<evidence type="ECO:0000259" key="4">
    <source>
        <dbReference type="PROSITE" id="PS50887"/>
    </source>
</evidence>
<dbReference type="GO" id="GO:0005886">
    <property type="term" value="C:plasma membrane"/>
    <property type="evidence" value="ECO:0007669"/>
    <property type="project" value="TreeGrafter"/>
</dbReference>
<comment type="catalytic activity">
    <reaction evidence="2">
        <text>2 GTP = 3',3'-c-di-GMP + 2 diphosphate</text>
        <dbReference type="Rhea" id="RHEA:24898"/>
        <dbReference type="ChEBI" id="CHEBI:33019"/>
        <dbReference type="ChEBI" id="CHEBI:37565"/>
        <dbReference type="ChEBI" id="CHEBI:58805"/>
        <dbReference type="EC" id="2.7.7.65"/>
    </reaction>
</comment>
<dbReference type="InterPro" id="IPR050469">
    <property type="entry name" value="Diguanylate_Cyclase"/>
</dbReference>
<dbReference type="EMBL" id="CP017448">
    <property type="protein sequence ID" value="AOV16264.1"/>
    <property type="molecule type" value="Genomic_DNA"/>
</dbReference>
<dbReference type="KEGG" id="aaeo:BJI67_03520"/>
<dbReference type="InterPro" id="IPR043128">
    <property type="entry name" value="Rev_trsase/Diguanyl_cyclase"/>
</dbReference>
<dbReference type="CDD" id="cd01949">
    <property type="entry name" value="GGDEF"/>
    <property type="match status" value="1"/>
</dbReference>
<keyword evidence="3" id="KW-1133">Transmembrane helix</keyword>
<keyword evidence="6" id="KW-1185">Reference proteome</keyword>
<dbReference type="GO" id="GO:0052621">
    <property type="term" value="F:diguanylate cyclase activity"/>
    <property type="evidence" value="ECO:0007669"/>
    <property type="project" value="UniProtKB-EC"/>
</dbReference>
<keyword evidence="3" id="KW-0472">Membrane</keyword>
<accession>A0A1D8K5P0</accession>
<reference evidence="5 6" key="1">
    <citation type="submission" date="2016-09" db="EMBL/GenBank/DDBJ databases">
        <title>Acidihalobacter prosperus V6 (DSM14174).</title>
        <authorList>
            <person name="Khaleque H.N."/>
            <person name="Ramsay J.P."/>
            <person name="Murphy R.J.T."/>
            <person name="Kaksonen A.H."/>
            <person name="Boxall N.J."/>
            <person name="Watkin E.L.J."/>
        </authorList>
    </citation>
    <scope>NUCLEOTIDE SEQUENCE [LARGE SCALE GENOMIC DNA]</scope>
    <source>
        <strain evidence="5 6">V6</strain>
    </source>
</reference>
<dbReference type="Proteomes" id="UP000095342">
    <property type="component" value="Chromosome"/>
</dbReference>
<dbReference type="InterPro" id="IPR000160">
    <property type="entry name" value="GGDEF_dom"/>
</dbReference>
<organism evidence="5 6">
    <name type="scientific">Acidihalobacter aeolianus</name>
    <dbReference type="NCBI Taxonomy" id="2792603"/>
    <lineage>
        <taxon>Bacteria</taxon>
        <taxon>Pseudomonadati</taxon>
        <taxon>Pseudomonadota</taxon>
        <taxon>Gammaproteobacteria</taxon>
        <taxon>Chromatiales</taxon>
        <taxon>Ectothiorhodospiraceae</taxon>
        <taxon>Acidihalobacter</taxon>
    </lineage>
</organism>
<dbReference type="SUPFAM" id="SSF55073">
    <property type="entry name" value="Nucleotide cyclase"/>
    <property type="match status" value="1"/>
</dbReference>
<dbReference type="RefSeq" id="WP_070071858.1">
    <property type="nucleotide sequence ID" value="NZ_CP017448.1"/>
</dbReference>
<dbReference type="GO" id="GO:1902201">
    <property type="term" value="P:negative regulation of bacterial-type flagellum-dependent cell motility"/>
    <property type="evidence" value="ECO:0007669"/>
    <property type="project" value="TreeGrafter"/>
</dbReference>
<feature type="transmembrane region" description="Helical" evidence="3">
    <location>
        <begin position="106"/>
        <end position="125"/>
    </location>
</feature>
<dbReference type="SMART" id="SM00267">
    <property type="entry name" value="GGDEF"/>
    <property type="match status" value="1"/>
</dbReference>
<feature type="transmembrane region" description="Helical" evidence="3">
    <location>
        <begin position="30"/>
        <end position="48"/>
    </location>
</feature>
<dbReference type="NCBIfam" id="TIGR00254">
    <property type="entry name" value="GGDEF"/>
    <property type="match status" value="1"/>
</dbReference>
<keyword evidence="3" id="KW-0812">Transmembrane</keyword>
<dbReference type="Gene3D" id="3.30.70.270">
    <property type="match status" value="1"/>
</dbReference>
<gene>
    <name evidence="5" type="ORF">BJI67_03520</name>
</gene>
<feature type="transmembrane region" description="Helical" evidence="3">
    <location>
        <begin position="60"/>
        <end position="76"/>
    </location>
</feature>
<evidence type="ECO:0000256" key="1">
    <source>
        <dbReference type="ARBA" id="ARBA00012528"/>
    </source>
</evidence>
<feature type="domain" description="GGDEF" evidence="4">
    <location>
        <begin position="199"/>
        <end position="329"/>
    </location>
</feature>
<dbReference type="GO" id="GO:0043709">
    <property type="term" value="P:cell adhesion involved in single-species biofilm formation"/>
    <property type="evidence" value="ECO:0007669"/>
    <property type="project" value="TreeGrafter"/>
</dbReference>
<dbReference type="PANTHER" id="PTHR45138">
    <property type="entry name" value="REGULATORY COMPONENTS OF SENSORY TRANSDUCTION SYSTEM"/>
    <property type="match status" value="1"/>
</dbReference>
<dbReference type="PROSITE" id="PS50887">
    <property type="entry name" value="GGDEF"/>
    <property type="match status" value="1"/>
</dbReference>
<dbReference type="AlphaFoldDB" id="A0A1D8K5P0"/>
<sequence length="335" mass="36517">MRFLYVGVTLGTIASLIMFYVDLRHGQHDWALSSLLFPACAPPLLYWMRRGSVAAGKAQSGMALLIAIALVGGALASLNTEILLVWIPVLPLAFVFLLGHARAMGWVVWTLMGVIVAYTLFPLFHRGEAPVSLLLFVISLLAAGVSILLSWQHHRELGVYQRYLRTQASYDALTGAMMREPGLEVLGRQMAQVDRRPESGLCVALLDLDDFKRINDEDGHLAGDRVLVEVAAALRGQIRQGDYLVRLGGEEFLLLFPGMGTDGAHGMSEQLRARIPEVTTGLSARPVTASIGLTRYRPGESVGQLLGRADELMYAAKTTGKNRICHDGDVPPDAD</sequence>
<protein>
    <recommendedName>
        <fullName evidence="1">diguanylate cyclase</fullName>
        <ecNumber evidence="1">2.7.7.65</ecNumber>
    </recommendedName>
</protein>